<dbReference type="Pfam" id="PF00078">
    <property type="entry name" value="RVT_1"/>
    <property type="match status" value="1"/>
</dbReference>
<dbReference type="EMBL" id="GBHO01011985">
    <property type="protein sequence ID" value="JAG31619.1"/>
    <property type="molecule type" value="Transcribed_RNA"/>
</dbReference>
<dbReference type="CDD" id="cd01650">
    <property type="entry name" value="RT_nLTR_like"/>
    <property type="match status" value="1"/>
</dbReference>
<dbReference type="SUPFAM" id="SSF56672">
    <property type="entry name" value="DNA/RNA polymerases"/>
    <property type="match status" value="1"/>
</dbReference>
<gene>
    <name evidence="2" type="primary">pol_220</name>
    <name evidence="2" type="ORF">CM83_48578</name>
</gene>
<dbReference type="GO" id="GO:0003964">
    <property type="term" value="F:RNA-directed DNA polymerase activity"/>
    <property type="evidence" value="ECO:0007669"/>
    <property type="project" value="UniProtKB-KW"/>
</dbReference>
<reference evidence="2" key="2">
    <citation type="submission" date="2014-07" db="EMBL/GenBank/DDBJ databases">
        <authorList>
            <person name="Hull J."/>
        </authorList>
    </citation>
    <scope>NUCLEOTIDE SEQUENCE</scope>
</reference>
<feature type="domain" description="Reverse transcriptase" evidence="1">
    <location>
        <begin position="194"/>
        <end position="467"/>
    </location>
</feature>
<keyword evidence="2" id="KW-0808">Transferase</keyword>
<feature type="non-terminal residue" evidence="2">
    <location>
        <position position="1"/>
    </location>
</feature>
<proteinExistence type="predicted"/>
<dbReference type="PROSITE" id="PS50878">
    <property type="entry name" value="RT_POL"/>
    <property type="match status" value="1"/>
</dbReference>
<evidence type="ECO:0000313" key="2">
    <source>
        <dbReference type="EMBL" id="JAG31619.1"/>
    </source>
</evidence>
<accession>A0A0A9YHJ5</accession>
<dbReference type="PANTHER" id="PTHR47027">
    <property type="entry name" value="REVERSE TRANSCRIPTASE DOMAIN-CONTAINING PROTEIN"/>
    <property type="match status" value="1"/>
</dbReference>
<dbReference type="InterPro" id="IPR043502">
    <property type="entry name" value="DNA/RNA_pol_sf"/>
</dbReference>
<reference evidence="2" key="1">
    <citation type="journal article" date="2014" name="PLoS ONE">
        <title>Transcriptome-Based Identification of ABC Transporters in the Western Tarnished Plant Bug Lygus hesperus.</title>
        <authorList>
            <person name="Hull J.J."/>
            <person name="Chaney K."/>
            <person name="Geib S.M."/>
            <person name="Fabrick J.A."/>
            <person name="Brent C.S."/>
            <person name="Walsh D."/>
            <person name="Lavine L.C."/>
        </authorList>
    </citation>
    <scope>NUCLEOTIDE SEQUENCE</scope>
</reference>
<name>A0A0A9YHJ5_LYGHE</name>
<organism evidence="2">
    <name type="scientific">Lygus hesperus</name>
    <name type="common">Western plant bug</name>
    <dbReference type="NCBI Taxonomy" id="30085"/>
    <lineage>
        <taxon>Eukaryota</taxon>
        <taxon>Metazoa</taxon>
        <taxon>Ecdysozoa</taxon>
        <taxon>Arthropoda</taxon>
        <taxon>Hexapoda</taxon>
        <taxon>Insecta</taxon>
        <taxon>Pterygota</taxon>
        <taxon>Neoptera</taxon>
        <taxon>Paraneoptera</taxon>
        <taxon>Hemiptera</taxon>
        <taxon>Heteroptera</taxon>
        <taxon>Panheteroptera</taxon>
        <taxon>Cimicomorpha</taxon>
        <taxon>Miridae</taxon>
        <taxon>Mirini</taxon>
        <taxon>Lygus</taxon>
    </lineage>
</organism>
<dbReference type="PANTHER" id="PTHR47027:SF20">
    <property type="entry name" value="REVERSE TRANSCRIPTASE-LIKE PROTEIN WITH RNA-DIRECTED DNA POLYMERASE DOMAIN"/>
    <property type="match status" value="1"/>
</dbReference>
<evidence type="ECO:0000259" key="1">
    <source>
        <dbReference type="PROSITE" id="PS50878"/>
    </source>
</evidence>
<dbReference type="AlphaFoldDB" id="A0A0A9YHJ5"/>
<protein>
    <submittedName>
        <fullName evidence="2">RNA-directed DNA polymerase from mobile element jockey</fullName>
    </submittedName>
</protein>
<keyword evidence="2" id="KW-0695">RNA-directed DNA polymerase</keyword>
<dbReference type="InterPro" id="IPR000477">
    <property type="entry name" value="RT_dom"/>
</dbReference>
<keyword evidence="2" id="KW-0548">Nucleotidyltransferase</keyword>
<sequence>SAARDAGMKQAEKPIGHKPWWNWECARARVKSFALLRLHRSTNAEIVKRKYIQSNSDYKRLCDRSEKNYYSSLTSRFAEAKDAREFWSIVRTFRGDAPRKVGEITMQDWVRHFRAQWECSDGRDPVLQPLTVQPSTWLEGGEDVMDRPLELSELKSVLGRMKDNKAPGADRISYEFYKSAPDDFLERLLKLFNQIWDTGEVPLSFSSAIIFPLHKKGDLNIASNYRGLSFINTMAKLMSAILLNRLECSVESRGGLHESQAGFRRGYSTMDCIFTLSSLVHLCLDSGPRRKLYVYFVDFRAAFDGVRHDLLYSKLEDAGISPKFIRFLRGLYGRGSASVWGQDGLSEPFSIDQGVRQGCLLSPLLFAIYINDLAEALPGGVVVGNTTIAALKYADDVVLLSDSVSGLQESINALEAYCDRWRLEVNQAKSKIMVFRKGGRLGSNENWSFRGNSIEVVSSFKYLGVTLTPRLSFMEHLVDRAAAAKLGINNIYGSFFRQNEIPLAAKFRVFNAVTRAVLCYGAQVWGCTQSGIVEAVQRFFIKRIFHLPQNTPNYVVYLETNATPLFAYTLSLACNYILKAMKMPENRYPNLVAGEVARRGIFWYSDLQRIARRCGCTFEGDLERVSAWHQEMEVMLERVRTSWHEEMIAKALDSNSRIYRQLDMDVVPGNLLMDKPKYPLWVMRWVLRFRGALIKLNCMPYGSREARTAMCSMCNLGVPEDLFHFLAVCPVLSEFRVQYFGSSRLSESEVLELLNSGNWWKLAQFGSTAYNYRRDLISEFNWA</sequence>